<dbReference type="AlphaFoldDB" id="A0A9Q3CQR2"/>
<dbReference type="Proteomes" id="UP000765509">
    <property type="component" value="Unassembled WGS sequence"/>
</dbReference>
<evidence type="ECO:0000313" key="2">
    <source>
        <dbReference type="Proteomes" id="UP000765509"/>
    </source>
</evidence>
<sequence length="200" mass="22563">MCRPDANRLDTITARLVWDNLNMAPSATSHKRVSLPSRAAPKDLCQGCFIESLKASLALGHFLSVSAYSKQTCSLMFRPVNVYIDPTQTSVWCKNGGNVLYTCINTTCHVHTRSLYDGLRFEGCWTKYLTQIPYVWPTDFTARWDDKSVGVTAGKIAYDLQSNRSDLNSEDFIHCYWGNSSDHPNLVRPDCDICLPGWQL</sequence>
<protein>
    <submittedName>
        <fullName evidence="1">Uncharacterized protein</fullName>
    </submittedName>
</protein>
<evidence type="ECO:0000313" key="1">
    <source>
        <dbReference type="EMBL" id="MBW0489644.1"/>
    </source>
</evidence>
<proteinExistence type="predicted"/>
<comment type="caution">
    <text evidence="1">The sequence shown here is derived from an EMBL/GenBank/DDBJ whole genome shotgun (WGS) entry which is preliminary data.</text>
</comment>
<reference evidence="1" key="1">
    <citation type="submission" date="2021-03" db="EMBL/GenBank/DDBJ databases">
        <title>Draft genome sequence of rust myrtle Austropuccinia psidii MF-1, a brazilian biotype.</title>
        <authorList>
            <person name="Quecine M.C."/>
            <person name="Pachon D.M.R."/>
            <person name="Bonatelli M.L."/>
            <person name="Correr F.H."/>
            <person name="Franceschini L.M."/>
            <person name="Leite T.F."/>
            <person name="Margarido G.R.A."/>
            <person name="Almeida C.A."/>
            <person name="Ferrarezi J.A."/>
            <person name="Labate C.A."/>
        </authorList>
    </citation>
    <scope>NUCLEOTIDE SEQUENCE</scope>
    <source>
        <strain evidence="1">MF-1</strain>
    </source>
</reference>
<organism evidence="1 2">
    <name type="scientific">Austropuccinia psidii MF-1</name>
    <dbReference type="NCBI Taxonomy" id="1389203"/>
    <lineage>
        <taxon>Eukaryota</taxon>
        <taxon>Fungi</taxon>
        <taxon>Dikarya</taxon>
        <taxon>Basidiomycota</taxon>
        <taxon>Pucciniomycotina</taxon>
        <taxon>Pucciniomycetes</taxon>
        <taxon>Pucciniales</taxon>
        <taxon>Sphaerophragmiaceae</taxon>
        <taxon>Austropuccinia</taxon>
    </lineage>
</organism>
<name>A0A9Q3CQR2_9BASI</name>
<gene>
    <name evidence="1" type="ORF">O181_029359</name>
</gene>
<keyword evidence="2" id="KW-1185">Reference proteome</keyword>
<accession>A0A9Q3CQR2</accession>
<dbReference type="EMBL" id="AVOT02010184">
    <property type="protein sequence ID" value="MBW0489644.1"/>
    <property type="molecule type" value="Genomic_DNA"/>
</dbReference>